<dbReference type="SUPFAM" id="SSF52200">
    <property type="entry name" value="Toll/Interleukin receptor TIR domain"/>
    <property type="match status" value="1"/>
</dbReference>
<dbReference type="AlphaFoldDB" id="A0A7S3LJ25"/>
<dbReference type="InterPro" id="IPR013517">
    <property type="entry name" value="FG-GAP"/>
</dbReference>
<proteinExistence type="predicted"/>
<evidence type="ECO:0000256" key="2">
    <source>
        <dbReference type="SAM" id="SignalP"/>
    </source>
</evidence>
<name>A0A7S3LJ25_9STRA</name>
<organism evidence="4">
    <name type="scientific">Aplanochytrium stocchinoi</name>
    <dbReference type="NCBI Taxonomy" id="215587"/>
    <lineage>
        <taxon>Eukaryota</taxon>
        <taxon>Sar</taxon>
        <taxon>Stramenopiles</taxon>
        <taxon>Bigyra</taxon>
        <taxon>Labyrinthulomycetes</taxon>
        <taxon>Thraustochytrida</taxon>
        <taxon>Thraustochytriidae</taxon>
        <taxon>Aplanochytrium</taxon>
    </lineage>
</organism>
<dbReference type="InterPro" id="IPR035897">
    <property type="entry name" value="Toll_tir_struct_dom_sf"/>
</dbReference>
<keyword evidence="1 2" id="KW-0732">Signal</keyword>
<dbReference type="InterPro" id="IPR011043">
    <property type="entry name" value="Gal_Oxase/kelch_b-propeller"/>
</dbReference>
<dbReference type="InterPro" id="IPR000157">
    <property type="entry name" value="TIR_dom"/>
</dbReference>
<gene>
    <name evidence="4" type="ORF">ASTO00021_LOCUS2560</name>
</gene>
<sequence>MSIFRCLLTLHLALTVIVQVSAIGMGWLQLGPDIDGEEMGDESGYSVSLSADGTIIAIGALHNSGNGADSGHVRVYKWDGSAWNQLGSDIDGEAPVDLSGYSVSLSADGTIVAIGAPFNSGNGEHSGNVRVYEWDGSAWNQLGQDIDGEALSDQSGQAVSLSADGTIVAIGTIGNAGNGVQSGHVRVYEWDGSAWNQLGPDIDGEAAGDFSGICVSLSADGTIVAIGAPLNDGVGALSPNTGHVRVYKWDGSAWNQLGLDIDGEAPGDQSGTSASLSADGTIVAIGAPFNSGNGTQSGNVRVYKWDGSTWNQLGPDIDGESAGDVSGWSVSLSANGTTVAIGARLNDGINGFVSGHVRVYEWNGSAWYTGLDIDGEASSDQFGWSVCLSADGTTVAIGALRNDGNGAESGHVRVYGFLTTALSPTDSPEPSTDSPAGLTNGAALGLGVGISLFIAFSGTVLTYKYQSKFVGIWKGRCDSNQRPAQTTNFQTHTDETNLFKYDCFLSHAWGEEQRNGKCVDHEKVAKIKRMLDERGVNTWFDGERMKTFVDRTMKQGIDDSKKFVIFITKTYMEKLDKDQNSNCTKEFQYGLLDKGIEYVIPVVLEKDLLNQDIWTGPLRFHIAASNLMYVNMSTESVTRQNINALVELIKQ</sequence>
<dbReference type="PANTHER" id="PTHR36220:SF1">
    <property type="entry name" value="GAMMA TUBULIN COMPLEX COMPONENT C-TERMINAL DOMAIN-CONTAINING PROTEIN"/>
    <property type="match status" value="1"/>
</dbReference>
<dbReference type="Pfam" id="PF13676">
    <property type="entry name" value="TIR_2"/>
    <property type="match status" value="1"/>
</dbReference>
<evidence type="ECO:0000313" key="4">
    <source>
        <dbReference type="EMBL" id="CAE0432233.1"/>
    </source>
</evidence>
<protein>
    <recommendedName>
        <fullName evidence="3">TIR domain-containing protein</fullName>
    </recommendedName>
</protein>
<dbReference type="SUPFAM" id="SSF50965">
    <property type="entry name" value="Galactose oxidase, central domain"/>
    <property type="match status" value="2"/>
</dbReference>
<feature type="signal peptide" evidence="2">
    <location>
        <begin position="1"/>
        <end position="22"/>
    </location>
</feature>
<dbReference type="EMBL" id="HBIN01003692">
    <property type="protein sequence ID" value="CAE0432233.1"/>
    <property type="molecule type" value="Transcribed_RNA"/>
</dbReference>
<feature type="domain" description="TIR" evidence="3">
    <location>
        <begin position="504"/>
        <end position="635"/>
    </location>
</feature>
<dbReference type="PANTHER" id="PTHR36220">
    <property type="entry name" value="UNNAMED PRODUCT"/>
    <property type="match status" value="1"/>
</dbReference>
<evidence type="ECO:0000256" key="1">
    <source>
        <dbReference type="ARBA" id="ARBA00022729"/>
    </source>
</evidence>
<evidence type="ECO:0000259" key="3">
    <source>
        <dbReference type="Pfam" id="PF13676"/>
    </source>
</evidence>
<dbReference type="GO" id="GO:0007165">
    <property type="term" value="P:signal transduction"/>
    <property type="evidence" value="ECO:0007669"/>
    <property type="project" value="InterPro"/>
</dbReference>
<dbReference type="Pfam" id="PF14312">
    <property type="entry name" value="FG-GAP_2"/>
    <property type="match status" value="1"/>
</dbReference>
<dbReference type="Gene3D" id="2.130.10.130">
    <property type="entry name" value="Integrin alpha, N-terminal"/>
    <property type="match status" value="2"/>
</dbReference>
<feature type="chain" id="PRO_5031320060" description="TIR domain-containing protein" evidence="2">
    <location>
        <begin position="23"/>
        <end position="651"/>
    </location>
</feature>
<accession>A0A7S3LJ25</accession>
<dbReference type="Gene3D" id="3.40.50.10140">
    <property type="entry name" value="Toll/interleukin-1 receptor homology (TIR) domain"/>
    <property type="match status" value="1"/>
</dbReference>
<reference evidence="4" key="1">
    <citation type="submission" date="2021-01" db="EMBL/GenBank/DDBJ databases">
        <authorList>
            <person name="Corre E."/>
            <person name="Pelletier E."/>
            <person name="Niang G."/>
            <person name="Scheremetjew M."/>
            <person name="Finn R."/>
            <person name="Kale V."/>
            <person name="Holt S."/>
            <person name="Cochrane G."/>
            <person name="Meng A."/>
            <person name="Brown T."/>
            <person name="Cohen L."/>
        </authorList>
    </citation>
    <scope>NUCLEOTIDE SEQUENCE</scope>
    <source>
        <strain evidence="4">GSBS06</strain>
    </source>
</reference>
<dbReference type="InterPro" id="IPR028994">
    <property type="entry name" value="Integrin_alpha_N"/>
</dbReference>